<dbReference type="InterPro" id="IPR016130">
    <property type="entry name" value="Tyr_Pase_AS"/>
</dbReference>
<name>A0A4Y8UJQ1_9GAMM</name>
<dbReference type="OrthoDB" id="1188001at2"/>
<dbReference type="InterPro" id="IPR026893">
    <property type="entry name" value="Tyr/Ser_Pase_IphP-type"/>
</dbReference>
<gene>
    <name evidence="2" type="ORF">E3W66_01540</name>
</gene>
<dbReference type="Pfam" id="PF13350">
    <property type="entry name" value="Y_phosphatase3"/>
    <property type="match status" value="1"/>
</dbReference>
<dbReference type="Gene3D" id="3.90.190.10">
    <property type="entry name" value="Protein tyrosine phosphatase superfamily"/>
    <property type="match status" value="1"/>
</dbReference>
<dbReference type="PROSITE" id="PS00383">
    <property type="entry name" value="TYR_PHOSPHATASE_1"/>
    <property type="match status" value="1"/>
</dbReference>
<dbReference type="Proteomes" id="UP000298133">
    <property type="component" value="Unassembled WGS sequence"/>
</dbReference>
<evidence type="ECO:0000256" key="1">
    <source>
        <dbReference type="ARBA" id="ARBA00009580"/>
    </source>
</evidence>
<accession>A0A4Y8UJQ1</accession>
<dbReference type="AlphaFoldDB" id="A0A4Y8UJQ1"/>
<keyword evidence="3" id="KW-1185">Reference proteome</keyword>
<comment type="caution">
    <text evidence="2">The sequence shown here is derived from an EMBL/GenBank/DDBJ whole genome shotgun (WGS) entry which is preliminary data.</text>
</comment>
<organism evidence="2 3">
    <name type="scientific">Gammaproteobacteria bacterium LSUCC0057</name>
    <dbReference type="NCBI Taxonomy" id="2559237"/>
    <lineage>
        <taxon>Bacteria</taxon>
        <taxon>Pseudomonadati</taxon>
        <taxon>Pseudomonadota</taxon>
        <taxon>Gammaproteobacteria</taxon>
        <taxon>Cellvibrionales</taxon>
        <taxon>Porticoccaceae</taxon>
        <taxon>SAR92 clade</taxon>
    </lineage>
</organism>
<reference evidence="2 3" key="1">
    <citation type="submission" date="2019-03" db="EMBL/GenBank/DDBJ databases">
        <title>Draft genome of Gammaproteobacteria bacterium LSUCC0057, a member of the SAR92 clade.</title>
        <authorList>
            <person name="Lanclos V.C."/>
            <person name="Doiron C."/>
            <person name="Henson M.W."/>
            <person name="Thrash J.C."/>
        </authorList>
    </citation>
    <scope>NUCLEOTIDE SEQUENCE [LARGE SCALE GENOMIC DNA]</scope>
    <source>
        <strain evidence="2 3">LSUCC0057</strain>
    </source>
</reference>
<dbReference type="PANTHER" id="PTHR31126:SF1">
    <property type="entry name" value="TYROSINE SPECIFIC PROTEIN PHOSPHATASES DOMAIN-CONTAINING PROTEIN"/>
    <property type="match status" value="1"/>
</dbReference>
<comment type="similarity">
    <text evidence="1">Belongs to the protein-tyrosine phosphatase family.</text>
</comment>
<evidence type="ECO:0000313" key="3">
    <source>
        <dbReference type="Proteomes" id="UP000298133"/>
    </source>
</evidence>
<proteinExistence type="inferred from homology"/>
<dbReference type="EMBL" id="SPIA01000001">
    <property type="protein sequence ID" value="TFH68668.1"/>
    <property type="molecule type" value="Genomic_DNA"/>
</dbReference>
<protein>
    <submittedName>
        <fullName evidence="2">Tyrosine-protein phosphatase</fullName>
    </submittedName>
</protein>
<dbReference type="InterPro" id="IPR029021">
    <property type="entry name" value="Prot-tyrosine_phosphatase-like"/>
</dbReference>
<sequence>MDQQTTQQRHLALDGAINLRDLGGYVGRDGRTVQWGKIYRSGHMAKMSAAGQQQLLALGITEIHDFRRPEERQRAPTPVVGPRIVDGYDMSIGSVSKFWDYLFAGGMSDQRAFDLVLNSYRSCAAEVVPGYRQLFSHLLRDDCGATLFHCAAGKDRTGMAAALILTALGVDREAIIEDYMLTAKYFDSAVLMGLIEEHLLNAGAKEWQRSWLEPYCGVYPEYLLGFFESVDELSGNIDDYLEQQLGIGAAEREVLAARYLQG</sequence>
<dbReference type="PANTHER" id="PTHR31126">
    <property type="entry name" value="TYROSINE-PROTEIN PHOSPHATASE"/>
    <property type="match status" value="1"/>
</dbReference>
<dbReference type="SUPFAM" id="SSF52799">
    <property type="entry name" value="(Phosphotyrosine protein) phosphatases II"/>
    <property type="match status" value="1"/>
</dbReference>
<evidence type="ECO:0000313" key="2">
    <source>
        <dbReference type="EMBL" id="TFH68668.1"/>
    </source>
</evidence>
<dbReference type="GO" id="GO:0004721">
    <property type="term" value="F:phosphoprotein phosphatase activity"/>
    <property type="evidence" value="ECO:0007669"/>
    <property type="project" value="InterPro"/>
</dbReference>